<dbReference type="EMBL" id="JAUEPU010000007">
    <property type="protein sequence ID" value="KAK0500874.1"/>
    <property type="molecule type" value="Genomic_DNA"/>
</dbReference>
<keyword evidence="3 6" id="KW-0812">Transmembrane</keyword>
<feature type="transmembrane region" description="Helical" evidence="6">
    <location>
        <begin position="44"/>
        <end position="65"/>
    </location>
</feature>
<dbReference type="GO" id="GO:0016020">
    <property type="term" value="C:membrane"/>
    <property type="evidence" value="ECO:0007669"/>
    <property type="project" value="UniProtKB-SubCell"/>
</dbReference>
<dbReference type="AlphaFoldDB" id="A0AA39QEL8"/>
<evidence type="ECO:0000256" key="6">
    <source>
        <dbReference type="SAM" id="Phobius"/>
    </source>
</evidence>
<comment type="caution">
    <text evidence="7">The sequence shown here is derived from an EMBL/GenBank/DDBJ whole genome shotgun (WGS) entry which is preliminary data.</text>
</comment>
<evidence type="ECO:0000256" key="4">
    <source>
        <dbReference type="ARBA" id="ARBA00022989"/>
    </source>
</evidence>
<comment type="subcellular location">
    <subcellularLocation>
        <location evidence="1">Membrane</location>
        <topology evidence="1">Multi-pass membrane protein</topology>
    </subcellularLocation>
</comment>
<dbReference type="GO" id="GO:0022857">
    <property type="term" value="F:transmembrane transporter activity"/>
    <property type="evidence" value="ECO:0007669"/>
    <property type="project" value="InterPro"/>
</dbReference>
<dbReference type="Pfam" id="PF13520">
    <property type="entry name" value="AA_permease_2"/>
    <property type="match status" value="1"/>
</dbReference>
<evidence type="ECO:0000313" key="7">
    <source>
        <dbReference type="EMBL" id="KAK0500874.1"/>
    </source>
</evidence>
<proteinExistence type="predicted"/>
<accession>A0AA39QEL8</accession>
<dbReference type="PANTHER" id="PTHR45649">
    <property type="entry name" value="AMINO-ACID PERMEASE BAT1"/>
    <property type="match status" value="1"/>
</dbReference>
<evidence type="ECO:0000256" key="2">
    <source>
        <dbReference type="ARBA" id="ARBA00022448"/>
    </source>
</evidence>
<keyword evidence="2" id="KW-0813">Transport</keyword>
<sequence length="179" mass="19743">MSSRQVFTFSRDGTLPFFSLFYNINPYTGTPVNAVCMCVSIARLLGLLSFAGSAAIGAFLTMSVFSPYLCYSTPIIARFFGGQSFTPRPFSLGKASGLVAFVATAFMILMMVVFLFPAAPGPVAGSMNYTDLVIWGDNHSCHSESVDQWPFLVHRPGCNCSRRFRKEIMYSMNNDIKFS</sequence>
<feature type="transmembrane region" description="Helical" evidence="6">
    <location>
        <begin position="98"/>
        <end position="119"/>
    </location>
</feature>
<name>A0AA39QEL8_9AGAR</name>
<reference evidence="7" key="1">
    <citation type="submission" date="2023-06" db="EMBL/GenBank/DDBJ databases">
        <authorList>
            <consortium name="Lawrence Berkeley National Laboratory"/>
            <person name="Ahrendt S."/>
            <person name="Sahu N."/>
            <person name="Indic B."/>
            <person name="Wong-Bajracharya J."/>
            <person name="Merenyi Z."/>
            <person name="Ke H.-M."/>
            <person name="Monk M."/>
            <person name="Kocsube S."/>
            <person name="Drula E."/>
            <person name="Lipzen A."/>
            <person name="Balint B."/>
            <person name="Henrissat B."/>
            <person name="Andreopoulos B."/>
            <person name="Martin F.M."/>
            <person name="Harder C.B."/>
            <person name="Rigling D."/>
            <person name="Ford K.L."/>
            <person name="Foster G.D."/>
            <person name="Pangilinan J."/>
            <person name="Papanicolaou A."/>
            <person name="Barry K."/>
            <person name="LaButti K."/>
            <person name="Viragh M."/>
            <person name="Koriabine M."/>
            <person name="Yan M."/>
            <person name="Riley R."/>
            <person name="Champramary S."/>
            <person name="Plett K.L."/>
            <person name="Tsai I.J."/>
            <person name="Slot J."/>
            <person name="Sipos G."/>
            <person name="Plett J."/>
            <person name="Nagy L.G."/>
            <person name="Grigoriev I.V."/>
        </authorList>
    </citation>
    <scope>NUCLEOTIDE SEQUENCE</scope>
    <source>
        <strain evidence="7">HWK02</strain>
    </source>
</reference>
<dbReference type="Proteomes" id="UP001175228">
    <property type="component" value="Unassembled WGS sequence"/>
</dbReference>
<evidence type="ECO:0000256" key="1">
    <source>
        <dbReference type="ARBA" id="ARBA00004141"/>
    </source>
</evidence>
<gene>
    <name evidence="7" type="ORF">EDD18DRAFT_782988</name>
</gene>
<evidence type="ECO:0000256" key="3">
    <source>
        <dbReference type="ARBA" id="ARBA00022692"/>
    </source>
</evidence>
<dbReference type="InterPro" id="IPR002293">
    <property type="entry name" value="AA/rel_permease1"/>
</dbReference>
<evidence type="ECO:0000313" key="8">
    <source>
        <dbReference type="Proteomes" id="UP001175228"/>
    </source>
</evidence>
<protein>
    <submittedName>
        <fullName evidence="7">Uncharacterized protein</fullName>
    </submittedName>
</protein>
<organism evidence="7 8">
    <name type="scientific">Armillaria luteobubalina</name>
    <dbReference type="NCBI Taxonomy" id="153913"/>
    <lineage>
        <taxon>Eukaryota</taxon>
        <taxon>Fungi</taxon>
        <taxon>Dikarya</taxon>
        <taxon>Basidiomycota</taxon>
        <taxon>Agaricomycotina</taxon>
        <taxon>Agaricomycetes</taxon>
        <taxon>Agaricomycetidae</taxon>
        <taxon>Agaricales</taxon>
        <taxon>Marasmiineae</taxon>
        <taxon>Physalacriaceae</taxon>
        <taxon>Armillaria</taxon>
    </lineage>
</organism>
<evidence type="ECO:0000256" key="5">
    <source>
        <dbReference type="ARBA" id="ARBA00023136"/>
    </source>
</evidence>
<keyword evidence="5 6" id="KW-0472">Membrane</keyword>
<keyword evidence="8" id="KW-1185">Reference proteome</keyword>
<dbReference type="PANTHER" id="PTHR45649:SF6">
    <property type="entry name" value="GABA-SPECIFIC PERMEASE"/>
    <property type="match status" value="1"/>
</dbReference>
<keyword evidence="4 6" id="KW-1133">Transmembrane helix</keyword>